<gene>
    <name evidence="2" type="ORF">SAMN05444392_102241</name>
</gene>
<feature type="transmembrane region" description="Helical" evidence="1">
    <location>
        <begin position="64"/>
        <end position="83"/>
    </location>
</feature>
<keyword evidence="1" id="KW-0472">Membrane</keyword>
<protein>
    <submittedName>
        <fullName evidence="2">Membrane protein CcdC involved in cytochrome C biogenesis</fullName>
    </submittedName>
</protein>
<dbReference type="PIRSF" id="PIRSF021441">
    <property type="entry name" value="DUF1453"/>
    <property type="match status" value="1"/>
</dbReference>
<dbReference type="PANTHER" id="PTHR39164">
    <property type="entry name" value="PROTEIN CCDC"/>
    <property type="match status" value="1"/>
</dbReference>
<sequence>MTTPFPLHPSFFVMIGFAVMAITIMIIRMRAAKKPATIKKILIPPLGMSTGFLMFLYQPFRLSISWAVIAFLSGALLLSVPLIMTSKFQIVDQDIYLKPSRAFTWILVVLLIVRLALHSYIEEFITIYQTGGLFFILAFGMLLPWRIAMYLRFRKVATQLAGQRSISTS</sequence>
<dbReference type="AlphaFoldDB" id="A0A1M4V9C0"/>
<evidence type="ECO:0000256" key="1">
    <source>
        <dbReference type="SAM" id="Phobius"/>
    </source>
</evidence>
<dbReference type="Pfam" id="PF07301">
    <property type="entry name" value="DUF1453"/>
    <property type="match status" value="1"/>
</dbReference>
<organism evidence="2 3">
    <name type="scientific">Seinonella peptonophila</name>
    <dbReference type="NCBI Taxonomy" id="112248"/>
    <lineage>
        <taxon>Bacteria</taxon>
        <taxon>Bacillati</taxon>
        <taxon>Bacillota</taxon>
        <taxon>Bacilli</taxon>
        <taxon>Bacillales</taxon>
        <taxon>Thermoactinomycetaceae</taxon>
        <taxon>Seinonella</taxon>
    </lineage>
</organism>
<proteinExistence type="predicted"/>
<feature type="transmembrane region" description="Helical" evidence="1">
    <location>
        <begin position="12"/>
        <end position="29"/>
    </location>
</feature>
<dbReference type="PANTHER" id="PTHR39164:SF1">
    <property type="entry name" value="PROTEIN CCDC"/>
    <property type="match status" value="1"/>
</dbReference>
<dbReference type="STRING" id="112248.SAMN05444392_102241"/>
<keyword evidence="1" id="KW-0812">Transmembrane</keyword>
<reference evidence="2 3" key="1">
    <citation type="submission" date="2016-11" db="EMBL/GenBank/DDBJ databases">
        <authorList>
            <person name="Jaros S."/>
            <person name="Januszkiewicz K."/>
            <person name="Wedrychowicz H."/>
        </authorList>
    </citation>
    <scope>NUCLEOTIDE SEQUENCE [LARGE SCALE GENOMIC DNA]</scope>
    <source>
        <strain evidence="2 3">DSM 44666</strain>
    </source>
</reference>
<dbReference type="InterPro" id="IPR031306">
    <property type="entry name" value="CcdC"/>
</dbReference>
<dbReference type="EMBL" id="FQVL01000002">
    <property type="protein sequence ID" value="SHE65487.1"/>
    <property type="molecule type" value="Genomic_DNA"/>
</dbReference>
<feature type="transmembrane region" description="Helical" evidence="1">
    <location>
        <begin position="103"/>
        <end position="121"/>
    </location>
</feature>
<keyword evidence="3" id="KW-1185">Reference proteome</keyword>
<dbReference type="RefSeq" id="WP_073153578.1">
    <property type="nucleotide sequence ID" value="NZ_FQVL01000002.1"/>
</dbReference>
<feature type="transmembrane region" description="Helical" evidence="1">
    <location>
        <begin position="127"/>
        <end position="145"/>
    </location>
</feature>
<feature type="transmembrane region" description="Helical" evidence="1">
    <location>
        <begin position="41"/>
        <end position="58"/>
    </location>
</feature>
<dbReference type="Proteomes" id="UP000184476">
    <property type="component" value="Unassembled WGS sequence"/>
</dbReference>
<evidence type="ECO:0000313" key="3">
    <source>
        <dbReference type="Proteomes" id="UP000184476"/>
    </source>
</evidence>
<keyword evidence="1" id="KW-1133">Transmembrane helix</keyword>
<name>A0A1M4V9C0_9BACL</name>
<evidence type="ECO:0000313" key="2">
    <source>
        <dbReference type="EMBL" id="SHE65487.1"/>
    </source>
</evidence>
<dbReference type="InterPro" id="IPR058247">
    <property type="entry name" value="DUF1453"/>
</dbReference>
<accession>A0A1M4V9C0</accession>